<dbReference type="AlphaFoldDB" id="A0A316DU04"/>
<dbReference type="InterPro" id="IPR006311">
    <property type="entry name" value="TAT_signal"/>
</dbReference>
<dbReference type="InterPro" id="IPR012368">
    <property type="entry name" value="OxRdtase_Mopterin-bd_su_IorB"/>
</dbReference>
<comment type="caution">
    <text evidence="2">The sequence shown here is derived from an EMBL/GenBank/DDBJ whole genome shotgun (WGS) entry which is preliminary data.</text>
</comment>
<dbReference type="PANTHER" id="PTHR47495">
    <property type="entry name" value="ALDEHYDE DEHYDROGENASE"/>
    <property type="match status" value="1"/>
</dbReference>
<proteinExistence type="predicted"/>
<dbReference type="Pfam" id="PF02738">
    <property type="entry name" value="MoCoBD_1"/>
    <property type="match status" value="1"/>
</dbReference>
<dbReference type="PANTHER" id="PTHR47495:SF3">
    <property type="entry name" value="BLR6219 PROTEIN"/>
    <property type="match status" value="1"/>
</dbReference>
<gene>
    <name evidence="2" type="ORF">LV89_03863</name>
</gene>
<dbReference type="Gene3D" id="3.30.365.10">
    <property type="entry name" value="Aldehyde oxidase/xanthine dehydrogenase, molybdopterin binding domain"/>
    <property type="match status" value="4"/>
</dbReference>
<dbReference type="SUPFAM" id="SSF56003">
    <property type="entry name" value="Molybdenum cofactor-binding domain"/>
    <property type="match status" value="2"/>
</dbReference>
<reference evidence="2 3" key="1">
    <citation type="submission" date="2018-05" db="EMBL/GenBank/DDBJ databases">
        <title>Genomic Encyclopedia of Archaeal and Bacterial Type Strains, Phase II (KMG-II): from individual species to whole genera.</title>
        <authorList>
            <person name="Goeker M."/>
        </authorList>
    </citation>
    <scope>NUCLEOTIDE SEQUENCE [LARGE SCALE GENOMIC DNA]</scope>
    <source>
        <strain evidence="2 3">DSM 22214</strain>
    </source>
</reference>
<dbReference type="InterPro" id="IPR037165">
    <property type="entry name" value="AldOxase/xan_DH_Mopterin-bd_sf"/>
</dbReference>
<sequence length="766" mass="84745">MQKNIKNHPKKVASDADLMASRRSFLKASALSGGGFMLGLYQDVFAKQENKFATSKATPAQLLESSNFNELNGFVKITADNVIKIMSPNPEGGQGVKTSMPMIVAEELDVDFSKIIIEQADLDTKHFTRQFIGGSQAIHQGWQILRTAGATARQMLREAAAKTWNVPVEEISTELGVLLHKKSGKSAKYGEMATAAAQIPVPKDVKLKEVKDFKIIGKSQRNVDLDKIVSGKPLFGIDTKVDGMLIAMIVHPPAMGLKFKAIQNDVVIKKMKGIKDIFLIKIFNDDYEKTFFDTTQFNEVVAIVGSSTWEVMQAKNALKVSWEEQTAFTQKRNMLGRKIEEKIPAGLENSADHSAKLAEGLSKPANVRRKDGDVENAFKNAAKVIERTYNVPFLAHNCMEPMNFFAHVTDEKVWLAGPLQKPEFTEQALSTRLGIPLEKIDIKLTRLGGGFGRRSYAHWLVEAALISQKVKAPVKLIYTREDDMTAGIYRPSYSAKYRAALDADNNLIGFHVKVGGMPQTPLAPNRFPAGAVDNYLAEDFTLETNITVGSYRAPHSNFMAAAEQSFLDEVAETSGKDPIAFRIDLLKKAQDNPVGKNNDYDAKRFIKVLELVKEKSNWESTKSSKKLGFSAYFCHDSYAAHVLDLTIKDGSPLINKVFCAIDCGIVINPDAARNMSEGGIVDAVGAAMYGKMSFTKGVPESNNFHNYRMIRHNEAPKAIEIHFVENTENPTGMGEPAYPPVHAALANALYKATGKRFYQQPFIEFV</sequence>
<dbReference type="SMART" id="SM01008">
    <property type="entry name" value="Ald_Xan_dh_C"/>
    <property type="match status" value="1"/>
</dbReference>
<dbReference type="PIRSF" id="PIRSF036389">
    <property type="entry name" value="IOR_B"/>
    <property type="match status" value="1"/>
</dbReference>
<dbReference type="Gene3D" id="3.90.1170.50">
    <property type="entry name" value="Aldehyde oxidase/xanthine dehydrogenase, a/b hammerhead"/>
    <property type="match status" value="1"/>
</dbReference>
<feature type="domain" description="Aldehyde oxidase/xanthine dehydrogenase a/b hammerhead" evidence="1">
    <location>
        <begin position="230"/>
        <end position="326"/>
    </location>
</feature>
<keyword evidence="3" id="KW-1185">Reference proteome</keyword>
<dbReference type="Proteomes" id="UP000245489">
    <property type="component" value="Unassembled WGS sequence"/>
</dbReference>
<evidence type="ECO:0000313" key="2">
    <source>
        <dbReference type="EMBL" id="PWK20053.1"/>
    </source>
</evidence>
<evidence type="ECO:0000313" key="3">
    <source>
        <dbReference type="Proteomes" id="UP000245489"/>
    </source>
</evidence>
<evidence type="ECO:0000259" key="1">
    <source>
        <dbReference type="SMART" id="SM01008"/>
    </source>
</evidence>
<dbReference type="Pfam" id="PF20256">
    <property type="entry name" value="MoCoBD_2"/>
    <property type="match status" value="2"/>
</dbReference>
<dbReference type="InterPro" id="IPR052516">
    <property type="entry name" value="N-heterocyclic_Hydroxylase"/>
</dbReference>
<dbReference type="InterPro" id="IPR008274">
    <property type="entry name" value="AldOxase/xan_DH_MoCoBD1"/>
</dbReference>
<dbReference type="InterPro" id="IPR046867">
    <property type="entry name" value="AldOxase/xan_DH_MoCoBD2"/>
</dbReference>
<protein>
    <submittedName>
        <fullName evidence="2">Isoquinoline 1-oxidoreductase beta subunit</fullName>
    </submittedName>
</protein>
<dbReference type="EMBL" id="QGGO01000026">
    <property type="protein sequence ID" value="PWK20053.1"/>
    <property type="molecule type" value="Genomic_DNA"/>
</dbReference>
<dbReference type="PROSITE" id="PS51318">
    <property type="entry name" value="TAT"/>
    <property type="match status" value="1"/>
</dbReference>
<accession>A0A316DU04</accession>
<dbReference type="GO" id="GO:0016491">
    <property type="term" value="F:oxidoreductase activity"/>
    <property type="evidence" value="ECO:0007669"/>
    <property type="project" value="InterPro"/>
</dbReference>
<dbReference type="InterPro" id="IPR000674">
    <property type="entry name" value="Ald_Oxase/Xan_DH_a/b"/>
</dbReference>
<dbReference type="RefSeq" id="WP_229201555.1">
    <property type="nucleotide sequence ID" value="NZ_QGGO01000026.1"/>
</dbReference>
<organism evidence="2 3">
    <name type="scientific">Arcicella aurantiaca</name>
    <dbReference type="NCBI Taxonomy" id="591202"/>
    <lineage>
        <taxon>Bacteria</taxon>
        <taxon>Pseudomonadati</taxon>
        <taxon>Bacteroidota</taxon>
        <taxon>Cytophagia</taxon>
        <taxon>Cytophagales</taxon>
        <taxon>Flectobacillaceae</taxon>
        <taxon>Arcicella</taxon>
    </lineage>
</organism>
<name>A0A316DU04_9BACT</name>